<evidence type="ECO:0000313" key="3">
    <source>
        <dbReference type="Proteomes" id="UP000008457"/>
    </source>
</evidence>
<feature type="domain" description="Peptidase S55" evidence="1">
    <location>
        <begin position="201"/>
        <end position="442"/>
    </location>
</feature>
<accession>F4A1F9</accession>
<dbReference type="EC" id="3.4.21.116" evidence="2"/>
<dbReference type="MEROPS" id="S55.001"/>
<dbReference type="EMBL" id="CP002360">
    <property type="protein sequence ID" value="AEE95993.1"/>
    <property type="molecule type" value="Genomic_DNA"/>
</dbReference>
<reference evidence="3" key="1">
    <citation type="submission" date="2010-11" db="EMBL/GenBank/DDBJ databases">
        <title>The complete genome of Mahella australiensis DSM 15567.</title>
        <authorList>
            <consortium name="US DOE Joint Genome Institute (JGI-PGF)"/>
            <person name="Lucas S."/>
            <person name="Copeland A."/>
            <person name="Lapidus A."/>
            <person name="Bruce D."/>
            <person name="Goodwin L."/>
            <person name="Pitluck S."/>
            <person name="Kyrpides N."/>
            <person name="Mavromatis K."/>
            <person name="Pagani I."/>
            <person name="Ivanova N."/>
            <person name="Teshima H."/>
            <person name="Brettin T."/>
            <person name="Detter J.C."/>
            <person name="Han C."/>
            <person name="Tapia R."/>
            <person name="Land M."/>
            <person name="Hauser L."/>
            <person name="Markowitz V."/>
            <person name="Cheng J.-F."/>
            <person name="Hugenholtz P."/>
            <person name="Woyke T."/>
            <person name="Wu D."/>
            <person name="Spring S."/>
            <person name="Pukall R."/>
            <person name="Steenblock K."/>
            <person name="Schneider S."/>
            <person name="Klenk H.-P."/>
            <person name="Eisen J.A."/>
        </authorList>
    </citation>
    <scope>NUCLEOTIDE SEQUENCE [LARGE SCALE GENOMIC DNA]</scope>
    <source>
        <strain evidence="3">DSM 15567 / CIP 107919 / 50-1 BON</strain>
    </source>
</reference>
<dbReference type="AlphaFoldDB" id="F4A1F9"/>
<dbReference type="SUPFAM" id="SSF50494">
    <property type="entry name" value="Trypsin-like serine proteases"/>
    <property type="match status" value="1"/>
</dbReference>
<evidence type="ECO:0000259" key="1">
    <source>
        <dbReference type="PROSITE" id="PS51494"/>
    </source>
</evidence>
<dbReference type="STRING" id="697281.Mahau_0794"/>
<keyword evidence="3" id="KW-1185">Reference proteome</keyword>
<dbReference type="Gene3D" id="2.30.42.10">
    <property type="match status" value="1"/>
</dbReference>
<dbReference type="InterPro" id="IPR036034">
    <property type="entry name" value="PDZ_sf"/>
</dbReference>
<gene>
    <name evidence="2" type="ordered locus">Mahau_0794</name>
</gene>
<protein>
    <submittedName>
        <fullName evidence="2">Stage IV sporulation protein B</fullName>
        <ecNumber evidence="2">3.4.21.116</ecNumber>
    </submittedName>
</protein>
<dbReference type="GO" id="GO:0016787">
    <property type="term" value="F:hydrolase activity"/>
    <property type="evidence" value="ECO:0007669"/>
    <property type="project" value="UniProtKB-KW"/>
</dbReference>
<dbReference type="Pfam" id="PF13180">
    <property type="entry name" value="PDZ_2"/>
    <property type="match status" value="1"/>
</dbReference>
<sequence length="448" mass="49097">MKRWHIKQIIGVLLSLLVFAVYYSPMVQDIVKFPSELEMSEGQYQVIPFRLPMEVKIQADDKNVLKINGQSLEEAIIEQKVDSPLIIQPQQQGSAALQFRLFGIIPIKDMSVRVVSPVKVLPGGQAIGVTLYTEGALVVGVSEFRGEDGLMHHPANDSGLMPGDIIEKANNTIIKDADHLAEIVNSINGSPVKLDILRNDKHISLSIKPVKDMEEHKYKLGIWVRDSTAGVGTMTFYEPNNRIYGALGHPITDMDTGTLLSIKNGEIVHSEVIAVKEGKKGKPGELQGVFLNDEERIGNIEANTEYGIFGHIYADSIVTNRLYKEPIPVALQSEIKEGPASILATVDDQGVKAYDVRIVSVNRQSRPNGKSLVVEITDPTLLKLTGGIVQGMSGSPIIQNGKLVGAVTHVFINDPKRGYGVFAKWMLEEIGIETDDEAVSPYKEAVGM</sequence>
<dbReference type="OrthoDB" id="9765242at2"/>
<name>F4A1F9_MAHA5</name>
<dbReference type="Pfam" id="PF05580">
    <property type="entry name" value="Peptidase_S55"/>
    <property type="match status" value="1"/>
</dbReference>
<keyword evidence="2" id="KW-0378">Hydrolase</keyword>
<dbReference type="InterPro" id="IPR008763">
    <property type="entry name" value="Peptidase_S55"/>
</dbReference>
<dbReference type="PROSITE" id="PS51494">
    <property type="entry name" value="SPOIVB"/>
    <property type="match status" value="1"/>
</dbReference>
<dbReference type="Proteomes" id="UP000008457">
    <property type="component" value="Chromosome"/>
</dbReference>
<dbReference type="InterPro" id="IPR009003">
    <property type="entry name" value="Peptidase_S1_PA"/>
</dbReference>
<dbReference type="SUPFAM" id="SSF50156">
    <property type="entry name" value="PDZ domain-like"/>
    <property type="match status" value="1"/>
</dbReference>
<dbReference type="eggNOG" id="COG0750">
    <property type="taxonomic scope" value="Bacteria"/>
</dbReference>
<proteinExistence type="predicted"/>
<dbReference type="KEGG" id="mas:Mahau_0794"/>
<dbReference type="InterPro" id="IPR014219">
    <property type="entry name" value="SpoIVB"/>
</dbReference>
<dbReference type="InterPro" id="IPR001478">
    <property type="entry name" value="PDZ"/>
</dbReference>
<reference evidence="2 3" key="2">
    <citation type="journal article" date="2011" name="Stand. Genomic Sci.">
        <title>Complete genome sequence of Mahella australiensis type strain (50-1 BON).</title>
        <authorList>
            <person name="Sikorski J."/>
            <person name="Teshima H."/>
            <person name="Nolan M."/>
            <person name="Lucas S."/>
            <person name="Hammon N."/>
            <person name="Deshpande S."/>
            <person name="Cheng J.F."/>
            <person name="Pitluck S."/>
            <person name="Liolios K."/>
            <person name="Pagani I."/>
            <person name="Ivanova N."/>
            <person name="Huntemann M."/>
            <person name="Mavromatis K."/>
            <person name="Ovchinikova G."/>
            <person name="Pati A."/>
            <person name="Tapia R."/>
            <person name="Han C."/>
            <person name="Goodwin L."/>
            <person name="Chen A."/>
            <person name="Palaniappan K."/>
            <person name="Land M."/>
            <person name="Hauser L."/>
            <person name="Ngatchou-Djao O.D."/>
            <person name="Rohde M."/>
            <person name="Pukall R."/>
            <person name="Spring S."/>
            <person name="Abt B."/>
            <person name="Goker M."/>
            <person name="Detter J.C."/>
            <person name="Woyke T."/>
            <person name="Bristow J."/>
            <person name="Markowitz V."/>
            <person name="Hugenholtz P."/>
            <person name="Eisen J.A."/>
            <person name="Kyrpides N.C."/>
            <person name="Klenk H.P."/>
            <person name="Lapidus A."/>
        </authorList>
    </citation>
    <scope>NUCLEOTIDE SEQUENCE [LARGE SCALE GENOMIC DNA]</scope>
    <source>
        <strain evidence="3">DSM 15567 / CIP 107919 / 50-1 BON</strain>
    </source>
</reference>
<dbReference type="NCBIfam" id="TIGR02860">
    <property type="entry name" value="spore_IV_B"/>
    <property type="match status" value="1"/>
</dbReference>
<dbReference type="HOGENOM" id="CLU_035713_1_0_9"/>
<evidence type="ECO:0000313" key="2">
    <source>
        <dbReference type="EMBL" id="AEE95993.1"/>
    </source>
</evidence>
<organism evidence="2 3">
    <name type="scientific">Mahella australiensis (strain DSM 15567 / CIP 107919 / 50-1 BON)</name>
    <dbReference type="NCBI Taxonomy" id="697281"/>
    <lineage>
        <taxon>Bacteria</taxon>
        <taxon>Bacillati</taxon>
        <taxon>Bacillota</taxon>
        <taxon>Clostridia</taxon>
        <taxon>Thermoanaerobacterales</taxon>
        <taxon>Thermoanaerobacterales Family IV. Incertae Sedis</taxon>
        <taxon>Mahella</taxon>
    </lineage>
</organism>